<name>A0A8I6RW67_CIMLE</name>
<sequence length="287" mass="33544">MDGYFVRGKCEFIPMEIILPDKPDKEAPEPKIERVGSIRKFLSSLVGGDSLISLFSKMIDKKTQPKGRISERYSHFMREYPVITEFNIMCKNLLPGVYVIPSANSGFVWFGVVFVRNGIYKGGIFKFNVRIPENYPDTFSPTVDFDTRVFHPSVDEETQELNIRLIFPEWSRQANHIWQILEYTRSIFYEINTLCPFNYKAAKMYENDYEQYVKLAEECVEESKRTAFEISNPDDPHSFCFSEFDESVHRPILNQLRDPKQVWREESPSISHRENGTSKPYLQLPSS</sequence>
<dbReference type="Pfam" id="PF00179">
    <property type="entry name" value="UQ_con"/>
    <property type="match status" value="1"/>
</dbReference>
<evidence type="ECO:0000313" key="4">
    <source>
        <dbReference type="Proteomes" id="UP000494040"/>
    </source>
</evidence>
<dbReference type="RefSeq" id="XP_014252473.1">
    <property type="nucleotide sequence ID" value="XM_014396987.2"/>
</dbReference>
<dbReference type="InterPro" id="IPR050113">
    <property type="entry name" value="Ub_conjugating_enzyme"/>
</dbReference>
<dbReference type="PANTHER" id="PTHR24067">
    <property type="entry name" value="UBIQUITIN-CONJUGATING ENZYME E2"/>
    <property type="match status" value="1"/>
</dbReference>
<dbReference type="OMA" id="LEXSLLA"/>
<accession>A0A8I6RW67</accession>
<dbReference type="EnsemblMetazoa" id="XM_014396986.2">
    <property type="protein sequence ID" value="XP_014252472.1"/>
    <property type="gene ID" value="LOC106668333"/>
</dbReference>
<evidence type="ECO:0000313" key="3">
    <source>
        <dbReference type="EnsemblMetazoa" id="XP_014252472.1"/>
    </source>
</evidence>
<dbReference type="RefSeq" id="XP_014252472.1">
    <property type="nucleotide sequence ID" value="XM_014396986.2"/>
</dbReference>
<keyword evidence="4" id="KW-1185">Reference proteome</keyword>
<feature type="compositionally biased region" description="Polar residues" evidence="1">
    <location>
        <begin position="277"/>
        <end position="287"/>
    </location>
</feature>
<feature type="domain" description="UBC core" evidence="2">
    <location>
        <begin position="77"/>
        <end position="225"/>
    </location>
</feature>
<evidence type="ECO:0000256" key="1">
    <source>
        <dbReference type="SAM" id="MobiDB-lite"/>
    </source>
</evidence>
<dbReference type="InterPro" id="IPR000608">
    <property type="entry name" value="UBC"/>
</dbReference>
<organism evidence="3 4">
    <name type="scientific">Cimex lectularius</name>
    <name type="common">Bed bug</name>
    <name type="synonym">Acanthia lectularia</name>
    <dbReference type="NCBI Taxonomy" id="79782"/>
    <lineage>
        <taxon>Eukaryota</taxon>
        <taxon>Metazoa</taxon>
        <taxon>Ecdysozoa</taxon>
        <taxon>Arthropoda</taxon>
        <taxon>Hexapoda</taxon>
        <taxon>Insecta</taxon>
        <taxon>Pterygota</taxon>
        <taxon>Neoptera</taxon>
        <taxon>Paraneoptera</taxon>
        <taxon>Hemiptera</taxon>
        <taxon>Heteroptera</taxon>
        <taxon>Panheteroptera</taxon>
        <taxon>Cimicomorpha</taxon>
        <taxon>Cimicidae</taxon>
        <taxon>Cimex</taxon>
    </lineage>
</organism>
<evidence type="ECO:0000259" key="2">
    <source>
        <dbReference type="PROSITE" id="PS50127"/>
    </source>
</evidence>
<dbReference type="SUPFAM" id="SSF54495">
    <property type="entry name" value="UBC-like"/>
    <property type="match status" value="1"/>
</dbReference>
<dbReference type="Proteomes" id="UP000494040">
    <property type="component" value="Unassembled WGS sequence"/>
</dbReference>
<protein>
    <recommendedName>
        <fullName evidence="2">UBC core domain-containing protein</fullName>
    </recommendedName>
</protein>
<dbReference type="KEGG" id="clec:106668333"/>
<proteinExistence type="predicted"/>
<feature type="region of interest" description="Disordered" evidence="1">
    <location>
        <begin position="259"/>
        <end position="287"/>
    </location>
</feature>
<dbReference type="AlphaFoldDB" id="A0A8I6RW67"/>
<dbReference type="Gene3D" id="3.10.110.10">
    <property type="entry name" value="Ubiquitin Conjugating Enzyme"/>
    <property type="match status" value="1"/>
</dbReference>
<reference evidence="3" key="1">
    <citation type="submission" date="2022-01" db="UniProtKB">
        <authorList>
            <consortium name="EnsemblMetazoa"/>
        </authorList>
    </citation>
    <scope>IDENTIFICATION</scope>
</reference>
<dbReference type="CDD" id="cd23814">
    <property type="entry name" value="UEV_AKTIP"/>
    <property type="match status" value="1"/>
</dbReference>
<feature type="compositionally biased region" description="Basic and acidic residues" evidence="1">
    <location>
        <begin position="259"/>
        <end position="276"/>
    </location>
</feature>
<dbReference type="SMART" id="SM00212">
    <property type="entry name" value="UBCc"/>
    <property type="match status" value="1"/>
</dbReference>
<dbReference type="OrthoDB" id="5596422at2759"/>
<dbReference type="EnsemblMetazoa" id="XM_014396987.2">
    <property type="protein sequence ID" value="XP_014252473.1"/>
    <property type="gene ID" value="LOC106668333"/>
</dbReference>
<dbReference type="PROSITE" id="PS50127">
    <property type="entry name" value="UBC_2"/>
    <property type="match status" value="1"/>
</dbReference>
<dbReference type="InterPro" id="IPR016135">
    <property type="entry name" value="UBQ-conjugating_enzyme/RWD"/>
</dbReference>
<dbReference type="GeneID" id="106668333"/>